<accession>B6QF62</accession>
<name>B6QF62_TALMQ</name>
<protein>
    <submittedName>
        <fullName evidence="1">Uncharacterized protein</fullName>
    </submittedName>
</protein>
<evidence type="ECO:0000313" key="1">
    <source>
        <dbReference type="EMBL" id="EEA24097.1"/>
    </source>
</evidence>
<dbReference type="InterPro" id="IPR009057">
    <property type="entry name" value="Homeodomain-like_sf"/>
</dbReference>
<dbReference type="Proteomes" id="UP000001294">
    <property type="component" value="Unassembled WGS sequence"/>
</dbReference>
<gene>
    <name evidence="1" type="ORF">PMAA_081100</name>
</gene>
<dbReference type="SUPFAM" id="SSF46689">
    <property type="entry name" value="Homeodomain-like"/>
    <property type="match status" value="1"/>
</dbReference>
<sequence>MAREEYSVETRSQIVTLVMIAKMKPQDVSLMLNIPQSSVYNIIKRAKEHGYDPTVNPRIKHDHVASEERSGRPKVVTEAIKASITASVTNDPASREKSTESLAYEAGISESSVLHRLLKFESFSKCKLT</sequence>
<proteinExistence type="predicted"/>
<dbReference type="AlphaFoldDB" id="B6QF62"/>
<dbReference type="Pfam" id="PF13384">
    <property type="entry name" value="HTH_23"/>
    <property type="match status" value="1"/>
</dbReference>
<keyword evidence="2" id="KW-1185">Reference proteome</keyword>
<dbReference type="OrthoDB" id="5415741at2759"/>
<dbReference type="HOGENOM" id="CLU_160128_0_0_1"/>
<evidence type="ECO:0000313" key="2">
    <source>
        <dbReference type="Proteomes" id="UP000001294"/>
    </source>
</evidence>
<reference evidence="2" key="1">
    <citation type="journal article" date="2015" name="Genome Announc.">
        <title>Genome sequence of the AIDS-associated pathogen Penicillium marneffei (ATCC18224) and its near taxonomic relative Talaromyces stipitatus (ATCC10500).</title>
        <authorList>
            <person name="Nierman W.C."/>
            <person name="Fedorova-Abrams N.D."/>
            <person name="Andrianopoulos A."/>
        </authorList>
    </citation>
    <scope>NUCLEOTIDE SEQUENCE [LARGE SCALE GENOMIC DNA]</scope>
    <source>
        <strain evidence="2">ATCC 18224 / CBS 334.59 / QM 7333</strain>
    </source>
</reference>
<dbReference type="EMBL" id="DS995901">
    <property type="protein sequence ID" value="EEA24097.1"/>
    <property type="molecule type" value="Genomic_DNA"/>
</dbReference>
<dbReference type="PhylomeDB" id="B6QF62"/>
<dbReference type="InterPro" id="IPR036388">
    <property type="entry name" value="WH-like_DNA-bd_sf"/>
</dbReference>
<dbReference type="VEuPathDB" id="FungiDB:PMAA_081100"/>
<dbReference type="Gene3D" id="1.10.10.10">
    <property type="entry name" value="Winged helix-like DNA-binding domain superfamily/Winged helix DNA-binding domain"/>
    <property type="match status" value="1"/>
</dbReference>
<organism evidence="1 2">
    <name type="scientific">Talaromyces marneffei (strain ATCC 18224 / CBS 334.59 / QM 7333)</name>
    <name type="common">Penicillium marneffei</name>
    <dbReference type="NCBI Taxonomy" id="441960"/>
    <lineage>
        <taxon>Eukaryota</taxon>
        <taxon>Fungi</taxon>
        <taxon>Dikarya</taxon>
        <taxon>Ascomycota</taxon>
        <taxon>Pezizomycotina</taxon>
        <taxon>Eurotiomycetes</taxon>
        <taxon>Eurotiomycetidae</taxon>
        <taxon>Eurotiales</taxon>
        <taxon>Trichocomaceae</taxon>
        <taxon>Talaromyces</taxon>
        <taxon>Talaromyces sect. Talaromyces</taxon>
    </lineage>
</organism>